<proteinExistence type="predicted"/>
<protein>
    <submittedName>
        <fullName evidence="1">Uncharacterized protein</fullName>
    </submittedName>
</protein>
<dbReference type="Proteomes" id="UP000800036">
    <property type="component" value="Unassembled WGS sequence"/>
</dbReference>
<dbReference type="AlphaFoldDB" id="A0A6A5UN65"/>
<evidence type="ECO:0000313" key="2">
    <source>
        <dbReference type="Proteomes" id="UP000800036"/>
    </source>
</evidence>
<accession>A0A6A5UN65</accession>
<dbReference type="EMBL" id="ML976755">
    <property type="protein sequence ID" value="KAF1965810.1"/>
    <property type="molecule type" value="Genomic_DNA"/>
</dbReference>
<keyword evidence="2" id="KW-1185">Reference proteome</keyword>
<name>A0A6A5UN65_9PLEO</name>
<evidence type="ECO:0000313" key="1">
    <source>
        <dbReference type="EMBL" id="KAF1965810.1"/>
    </source>
</evidence>
<reference evidence="1" key="1">
    <citation type="journal article" date="2020" name="Stud. Mycol.">
        <title>101 Dothideomycetes genomes: a test case for predicting lifestyles and emergence of pathogens.</title>
        <authorList>
            <person name="Haridas S."/>
            <person name="Albert R."/>
            <person name="Binder M."/>
            <person name="Bloem J."/>
            <person name="Labutti K."/>
            <person name="Salamov A."/>
            <person name="Andreopoulos B."/>
            <person name="Baker S."/>
            <person name="Barry K."/>
            <person name="Bills G."/>
            <person name="Bluhm B."/>
            <person name="Cannon C."/>
            <person name="Castanera R."/>
            <person name="Culley D."/>
            <person name="Daum C."/>
            <person name="Ezra D."/>
            <person name="Gonzalez J."/>
            <person name="Henrissat B."/>
            <person name="Kuo A."/>
            <person name="Liang C."/>
            <person name="Lipzen A."/>
            <person name="Lutzoni F."/>
            <person name="Magnuson J."/>
            <person name="Mondo S."/>
            <person name="Nolan M."/>
            <person name="Ohm R."/>
            <person name="Pangilinan J."/>
            <person name="Park H.-J."/>
            <person name="Ramirez L."/>
            <person name="Alfaro M."/>
            <person name="Sun H."/>
            <person name="Tritt A."/>
            <person name="Yoshinaga Y."/>
            <person name="Zwiers L.-H."/>
            <person name="Turgeon B."/>
            <person name="Goodwin S."/>
            <person name="Spatafora J."/>
            <person name="Crous P."/>
            <person name="Grigoriev I."/>
        </authorList>
    </citation>
    <scope>NUCLEOTIDE SEQUENCE</scope>
    <source>
        <strain evidence="1">CBS 107.79</strain>
    </source>
</reference>
<gene>
    <name evidence="1" type="ORF">BU23DRAFT_584815</name>
</gene>
<dbReference type="OrthoDB" id="3780108at2759"/>
<organism evidence="1 2">
    <name type="scientific">Bimuria novae-zelandiae CBS 107.79</name>
    <dbReference type="NCBI Taxonomy" id="1447943"/>
    <lineage>
        <taxon>Eukaryota</taxon>
        <taxon>Fungi</taxon>
        <taxon>Dikarya</taxon>
        <taxon>Ascomycota</taxon>
        <taxon>Pezizomycotina</taxon>
        <taxon>Dothideomycetes</taxon>
        <taxon>Pleosporomycetidae</taxon>
        <taxon>Pleosporales</taxon>
        <taxon>Massarineae</taxon>
        <taxon>Didymosphaeriaceae</taxon>
        <taxon>Bimuria</taxon>
    </lineage>
</organism>
<sequence length="849" mass="96517">MVLRHRGVYTGNNRARLANSLYNLEARPPAIAYCEITPFPQQPVNGVPGRPPELLYDPYMTLPPRWSRDVYDLLNNKIKIFFSICWQVDIHEEGDSFSNAYTVIKNHFNHDITTTFARTRIENPDKSLYKNFKGKDALQLKIALFKLAIICEGLFANLYNDSRREFTTPRWKKKCFVCQKEGCWLTNHTNEERKAARTQFFSACYFTGTLLPADFSVHLAEYKGMFIHHISGKDIYSRDVLSSPASQFLIEDRYTRSVYQGILPDTGAANVSTVGKEQYLALIQEDLTVTMDTSTAGKTSIKFGKGSVTVSIGTAQIPTEIGKIDFEVLDAPTPFLLCLADMDRLKVYFNNTTDKLVQGNFTLKDNYYFNYEILVDVMYLRSKPTLYETWQALRMFAEFRAKAKIMGVTCKQVPIEAHWSVGKIERYHAPLHRAWDILYAELAGTMSDKAILQMAVKAINDTAGPNGLVLTLLIFGAYPRMTIESPPSPLMVADALNTRNGPNTADMLALPLQSEVLHASPIDIIVPLAKQLRKRGHLPGLRNKRKANVYITKKEEANLKLAIKLRNNRISNLRVIIALAPMLAYPQAQTNLKRIILAHLPTELAPRYPEGTLLYVIKPLYRIAEAGVYWWTTYHRHHCKELDMSTLIYDPCLLVINSNADDFGMFRLKLKTILTLNAQLDFNSYTLIIDATQQPSDKDIKALNKRLKWQIENLNRGLRYIPITLIDAKLMLGFILMLINKSIDGDNTFTICGNIIHYSLIKCKRVTRSVLASKIYGMVNGFDIGIAIATTLQIIIERLGLPAVPLVICTDSYSLYECLVKLGTTKEKRLMIDIMALRQSYERREIIEI</sequence>